<dbReference type="GeneID" id="78082835"/>
<name>F8X2C4_9BACT</name>
<dbReference type="OrthoDB" id="6307329at2"/>
<reference evidence="4 5" key="1">
    <citation type="submission" date="2011-04" db="EMBL/GenBank/DDBJ databases">
        <title>The Genome Sequence of Dysgonomonas mossii DSM 22836.</title>
        <authorList>
            <consortium name="The Broad Institute Genome Sequencing Platform"/>
            <person name="Earl A."/>
            <person name="Ward D."/>
            <person name="Feldgarden M."/>
            <person name="Gevers D."/>
            <person name="Pudlo N."/>
            <person name="Martens E."/>
            <person name="Allen-Vercoe E."/>
            <person name="Young S.K."/>
            <person name="Zeng Q."/>
            <person name="Gargeya S."/>
            <person name="Fitzgerald M."/>
            <person name="Haas B."/>
            <person name="Abouelleil A."/>
            <person name="Alvarado L."/>
            <person name="Arachchi H.M."/>
            <person name="Berlin A."/>
            <person name="Brown A."/>
            <person name="Chapman S.B."/>
            <person name="Chen Z."/>
            <person name="Dunbar C."/>
            <person name="Freedman E."/>
            <person name="Gearin G."/>
            <person name="Gellesch M."/>
            <person name="Goldberg J."/>
            <person name="Griggs A."/>
            <person name="Gujja S."/>
            <person name="Heiman D."/>
            <person name="Howarth C."/>
            <person name="Larson L."/>
            <person name="Lui A."/>
            <person name="MacDonald P.J.P."/>
            <person name="Mehta T."/>
            <person name="Montmayeur A."/>
            <person name="Murphy C."/>
            <person name="Neiman D."/>
            <person name="Pearson M."/>
            <person name="Priest M."/>
            <person name="Roberts A."/>
            <person name="Saif S."/>
            <person name="Shea T."/>
            <person name="Shenoy N."/>
            <person name="Sisk P."/>
            <person name="Stolte C."/>
            <person name="Sykes S."/>
            <person name="Yandava C."/>
            <person name="Wortman J."/>
            <person name="Nusbaum C."/>
            <person name="Birren B."/>
        </authorList>
    </citation>
    <scope>NUCLEOTIDE SEQUENCE [LARGE SCALE GENOMIC DNA]</scope>
    <source>
        <strain evidence="4 5">DSM 22836</strain>
    </source>
</reference>
<dbReference type="EMBL" id="ADLW01000010">
    <property type="protein sequence ID" value="EGK05940.1"/>
    <property type="molecule type" value="Genomic_DNA"/>
</dbReference>
<dbReference type="HOGENOM" id="CLU_025996_25_0_10"/>
<accession>F8X2C4</accession>
<dbReference type="InterPro" id="IPR001173">
    <property type="entry name" value="Glyco_trans_2-like"/>
</dbReference>
<dbReference type="Pfam" id="PF00535">
    <property type="entry name" value="Glycos_transf_2"/>
    <property type="match status" value="1"/>
</dbReference>
<dbReference type="STRING" id="742767.HMPREF9456_02204"/>
<protein>
    <recommendedName>
        <fullName evidence="3">Glycosyltransferase 2-like domain-containing protein</fullName>
    </recommendedName>
</protein>
<gene>
    <name evidence="4" type="ORF">HMPREF9456_02204</name>
</gene>
<keyword evidence="2" id="KW-0808">Transferase</keyword>
<evidence type="ECO:0000313" key="4">
    <source>
        <dbReference type="EMBL" id="EGK05940.1"/>
    </source>
</evidence>
<sequence>MGKDVIKPKVSVIIPVYNTGKYVEESVRSIINQTLPELEIIIINDGSTDNSLQVITLLQDIDKRIFIHSQENQGLSSARNQGLNYANGEYIYFMDSDDILDTNALKVCYERCVSEELDFVFFDAITFTDSNIQAPISYNRKEKITSEIKTGLQSLNTLLETSGYRSSVCLLFIKHNYITSLSLNFLQGIIHEDQLFTAKLYTQAQRVAYIPEAFFHRRFRPDSIMTKQYTIFNVKNYFIVVDELIKFASGQNEIIKKTINKTIRFFFDPAIYMANIFRWYERFSIAKTCFLRYRKYISVKSWLVLLFPWLIKLKSYIK</sequence>
<dbReference type="PANTHER" id="PTHR22916">
    <property type="entry name" value="GLYCOSYLTRANSFERASE"/>
    <property type="match status" value="1"/>
</dbReference>
<dbReference type="RefSeq" id="WP_006843574.1">
    <property type="nucleotide sequence ID" value="NZ_AQWJ01000005.1"/>
</dbReference>
<dbReference type="InterPro" id="IPR029044">
    <property type="entry name" value="Nucleotide-diphossugar_trans"/>
</dbReference>
<organism evidence="4 5">
    <name type="scientific">Dysgonomonas mossii DSM 22836</name>
    <dbReference type="NCBI Taxonomy" id="742767"/>
    <lineage>
        <taxon>Bacteria</taxon>
        <taxon>Pseudomonadati</taxon>
        <taxon>Bacteroidota</taxon>
        <taxon>Bacteroidia</taxon>
        <taxon>Bacteroidales</taxon>
        <taxon>Dysgonomonadaceae</taxon>
        <taxon>Dysgonomonas</taxon>
    </lineage>
</organism>
<feature type="domain" description="Glycosyltransferase 2-like" evidence="3">
    <location>
        <begin position="11"/>
        <end position="145"/>
    </location>
</feature>
<evidence type="ECO:0000313" key="5">
    <source>
        <dbReference type="Proteomes" id="UP000006420"/>
    </source>
</evidence>
<evidence type="ECO:0000256" key="2">
    <source>
        <dbReference type="ARBA" id="ARBA00022679"/>
    </source>
</evidence>
<evidence type="ECO:0000256" key="1">
    <source>
        <dbReference type="ARBA" id="ARBA00022676"/>
    </source>
</evidence>
<dbReference type="eggNOG" id="COG1215">
    <property type="taxonomic scope" value="Bacteria"/>
</dbReference>
<dbReference type="PANTHER" id="PTHR22916:SF51">
    <property type="entry name" value="GLYCOSYLTRANSFERASE EPSH-RELATED"/>
    <property type="match status" value="1"/>
</dbReference>
<comment type="caution">
    <text evidence="4">The sequence shown here is derived from an EMBL/GenBank/DDBJ whole genome shotgun (WGS) entry which is preliminary data.</text>
</comment>
<dbReference type="CDD" id="cd00761">
    <property type="entry name" value="Glyco_tranf_GTA_type"/>
    <property type="match status" value="1"/>
</dbReference>
<keyword evidence="1" id="KW-0328">Glycosyltransferase</keyword>
<dbReference type="AlphaFoldDB" id="F8X2C4"/>
<dbReference type="GO" id="GO:0016758">
    <property type="term" value="F:hexosyltransferase activity"/>
    <property type="evidence" value="ECO:0007669"/>
    <property type="project" value="UniProtKB-ARBA"/>
</dbReference>
<dbReference type="SUPFAM" id="SSF53448">
    <property type="entry name" value="Nucleotide-diphospho-sugar transferases"/>
    <property type="match status" value="1"/>
</dbReference>
<evidence type="ECO:0000259" key="3">
    <source>
        <dbReference type="Pfam" id="PF00535"/>
    </source>
</evidence>
<dbReference type="Proteomes" id="UP000006420">
    <property type="component" value="Unassembled WGS sequence"/>
</dbReference>
<dbReference type="Gene3D" id="3.90.550.10">
    <property type="entry name" value="Spore Coat Polysaccharide Biosynthesis Protein SpsA, Chain A"/>
    <property type="match status" value="1"/>
</dbReference>
<keyword evidence="5" id="KW-1185">Reference proteome</keyword>
<proteinExistence type="predicted"/>